<name>C0FZB8_9FIRM</name>
<organism evidence="1 2">
    <name type="scientific">Roseburia inulinivorans DSM 16841</name>
    <dbReference type="NCBI Taxonomy" id="622312"/>
    <lineage>
        <taxon>Bacteria</taxon>
        <taxon>Bacillati</taxon>
        <taxon>Bacillota</taxon>
        <taxon>Clostridia</taxon>
        <taxon>Lachnospirales</taxon>
        <taxon>Lachnospiraceae</taxon>
        <taxon>Roseburia</taxon>
    </lineage>
</organism>
<proteinExistence type="predicted"/>
<evidence type="ECO:0000313" key="1">
    <source>
        <dbReference type="EMBL" id="EEG92024.1"/>
    </source>
</evidence>
<protein>
    <submittedName>
        <fullName evidence="1">Uncharacterized protein</fullName>
    </submittedName>
</protein>
<reference evidence="1 2" key="1">
    <citation type="submission" date="2009-02" db="EMBL/GenBank/DDBJ databases">
        <authorList>
            <person name="Fulton L."/>
            <person name="Clifton S."/>
            <person name="Fulton B."/>
            <person name="Xu J."/>
            <person name="Minx P."/>
            <person name="Pepin K.H."/>
            <person name="Johnson M."/>
            <person name="Bhonagiri V."/>
            <person name="Nash W.E."/>
            <person name="Mardis E.R."/>
            <person name="Wilson R.K."/>
        </authorList>
    </citation>
    <scope>NUCLEOTIDE SEQUENCE [LARGE SCALE GENOMIC DNA]</scope>
    <source>
        <strain evidence="1 2">DSM 16841</strain>
    </source>
</reference>
<dbReference type="EMBL" id="ACFY01000165">
    <property type="protein sequence ID" value="EEG92024.1"/>
    <property type="molecule type" value="Genomic_DNA"/>
</dbReference>
<comment type="caution">
    <text evidence="1">The sequence shown here is derived from an EMBL/GenBank/DDBJ whole genome shotgun (WGS) entry which is preliminary data.</text>
</comment>
<accession>C0FZB8</accession>
<evidence type="ECO:0000313" key="2">
    <source>
        <dbReference type="Proteomes" id="UP000003561"/>
    </source>
</evidence>
<dbReference type="Proteomes" id="UP000003561">
    <property type="component" value="Unassembled WGS sequence"/>
</dbReference>
<gene>
    <name evidence="1" type="ORF">ROSEINA2194_04115</name>
</gene>
<dbReference type="AlphaFoldDB" id="C0FZB8"/>
<sequence length="41" mass="4805">MYDSIAGISYNNCRNNVSMVTYIGKRKALKEKFSIFKKQEK</sequence>
<reference evidence="1 2" key="2">
    <citation type="submission" date="2009-03" db="EMBL/GenBank/DDBJ databases">
        <title>Draft genome sequence of Roseburia inulinivorans (DSM 16841).</title>
        <authorList>
            <person name="Sudarsanam P."/>
            <person name="Ley R."/>
            <person name="Guruge J."/>
            <person name="Turnbaugh P.J."/>
            <person name="Mahowald M."/>
            <person name="Liep D."/>
            <person name="Gordon J."/>
        </authorList>
    </citation>
    <scope>NUCLEOTIDE SEQUENCE [LARGE SCALE GENOMIC DNA]</scope>
    <source>
        <strain evidence="1 2">DSM 16841</strain>
    </source>
</reference>